<comment type="caution">
    <text evidence="2">The sequence shown here is derived from an EMBL/GenBank/DDBJ whole genome shotgun (WGS) entry which is preliminary data.</text>
</comment>
<keyword evidence="3" id="KW-1185">Reference proteome</keyword>
<feature type="domain" description="Putative restriction endonuclease" evidence="1">
    <location>
        <begin position="24"/>
        <end position="187"/>
    </location>
</feature>
<dbReference type="PANTHER" id="PTHR35400:SF3">
    <property type="entry name" value="SLL1072 PROTEIN"/>
    <property type="match status" value="1"/>
</dbReference>
<reference evidence="3" key="1">
    <citation type="journal article" date="2019" name="Int. J. Syst. Evol. Microbiol.">
        <title>The Global Catalogue of Microorganisms (GCM) 10K type strain sequencing project: providing services to taxonomists for standard genome sequencing and annotation.</title>
        <authorList>
            <consortium name="The Broad Institute Genomics Platform"/>
            <consortium name="The Broad Institute Genome Sequencing Center for Infectious Disease"/>
            <person name="Wu L."/>
            <person name="Ma J."/>
        </authorList>
    </citation>
    <scope>NUCLEOTIDE SEQUENCE [LARGE SCALE GENOMIC DNA]</scope>
    <source>
        <strain evidence="3">JCM 9458</strain>
    </source>
</reference>
<gene>
    <name evidence="2" type="ORF">GCM10020369_68990</name>
</gene>
<protein>
    <submittedName>
        <fullName evidence="2">Uma2 family endonuclease</fullName>
    </submittedName>
</protein>
<dbReference type="Gene3D" id="3.90.1570.10">
    <property type="entry name" value="tt1808, chain A"/>
    <property type="match status" value="1"/>
</dbReference>
<dbReference type="CDD" id="cd06260">
    <property type="entry name" value="DUF820-like"/>
    <property type="match status" value="1"/>
</dbReference>
<proteinExistence type="predicted"/>
<dbReference type="Proteomes" id="UP001501676">
    <property type="component" value="Unassembled WGS sequence"/>
</dbReference>
<evidence type="ECO:0000313" key="3">
    <source>
        <dbReference type="Proteomes" id="UP001501676"/>
    </source>
</evidence>
<sequence>MNFRRKQVQLMSAPAPAYGTATIDDYDALGEDTDIRHELIDGHIIVCASPVNLHNTVVFRLQVALDRVLPEDFVVVSDVDVAMEDKRQCPRPDLIVVPREVGEGYARTQSDAVRLAVEVISPGTGRLDRQTKPRIYATAGIPSYWLVDLDPFTIVEHRRVGRWYEEVQRVTGDQIVVTEPFDLEVDVSAARTATIRAGLSRPRRRR</sequence>
<dbReference type="PANTHER" id="PTHR35400">
    <property type="entry name" value="SLR1083 PROTEIN"/>
    <property type="match status" value="1"/>
</dbReference>
<dbReference type="Pfam" id="PF05685">
    <property type="entry name" value="Uma2"/>
    <property type="match status" value="1"/>
</dbReference>
<dbReference type="InterPro" id="IPR011335">
    <property type="entry name" value="Restrct_endonuc-II-like"/>
</dbReference>
<evidence type="ECO:0000313" key="2">
    <source>
        <dbReference type="EMBL" id="GAA3395527.1"/>
    </source>
</evidence>
<evidence type="ECO:0000259" key="1">
    <source>
        <dbReference type="Pfam" id="PF05685"/>
    </source>
</evidence>
<dbReference type="InterPro" id="IPR008538">
    <property type="entry name" value="Uma2"/>
</dbReference>
<keyword evidence="2" id="KW-0378">Hydrolase</keyword>
<dbReference type="SUPFAM" id="SSF52980">
    <property type="entry name" value="Restriction endonuclease-like"/>
    <property type="match status" value="1"/>
</dbReference>
<name>A0ABP6T7Y9_9ACTN</name>
<keyword evidence="2" id="KW-0255">Endonuclease</keyword>
<organism evidence="2 3">
    <name type="scientific">Cryptosporangium minutisporangium</name>
    <dbReference type="NCBI Taxonomy" id="113569"/>
    <lineage>
        <taxon>Bacteria</taxon>
        <taxon>Bacillati</taxon>
        <taxon>Actinomycetota</taxon>
        <taxon>Actinomycetes</taxon>
        <taxon>Cryptosporangiales</taxon>
        <taxon>Cryptosporangiaceae</taxon>
        <taxon>Cryptosporangium</taxon>
    </lineage>
</organism>
<keyword evidence="2" id="KW-0540">Nuclease</keyword>
<dbReference type="GO" id="GO:0004519">
    <property type="term" value="F:endonuclease activity"/>
    <property type="evidence" value="ECO:0007669"/>
    <property type="project" value="UniProtKB-KW"/>
</dbReference>
<accession>A0ABP6T7Y9</accession>
<dbReference type="EMBL" id="BAAAYN010000048">
    <property type="protein sequence ID" value="GAA3395527.1"/>
    <property type="molecule type" value="Genomic_DNA"/>
</dbReference>
<dbReference type="InterPro" id="IPR012296">
    <property type="entry name" value="Nuclease_put_TT1808"/>
</dbReference>